<dbReference type="InParanoid" id="A0A1Y2LL04"/>
<proteinExistence type="predicted"/>
<dbReference type="Proteomes" id="UP000193240">
    <property type="component" value="Unassembled WGS sequence"/>
</dbReference>
<feature type="transmembrane region" description="Helical" evidence="2">
    <location>
        <begin position="309"/>
        <end position="328"/>
    </location>
</feature>
<keyword evidence="2" id="KW-1133">Transmembrane helix</keyword>
<keyword evidence="2" id="KW-0472">Membrane</keyword>
<feature type="transmembrane region" description="Helical" evidence="2">
    <location>
        <begin position="280"/>
        <end position="303"/>
    </location>
</feature>
<reference evidence="3 4" key="1">
    <citation type="journal article" date="2017" name="Genome Announc.">
        <title>Genome sequence of the saprophytic ascomycete Epicoccum nigrum ICMP 19927 strain isolated from New Zealand.</title>
        <authorList>
            <person name="Fokin M."/>
            <person name="Fleetwood D."/>
            <person name="Weir B.S."/>
            <person name="Villas-Boas S.G."/>
        </authorList>
    </citation>
    <scope>NUCLEOTIDE SEQUENCE [LARGE SCALE GENOMIC DNA]</scope>
    <source>
        <strain evidence="3 4">ICMP 19927</strain>
    </source>
</reference>
<gene>
    <name evidence="3" type="ORF">B5807_10752</name>
</gene>
<evidence type="ECO:0000313" key="3">
    <source>
        <dbReference type="EMBL" id="OSS44606.1"/>
    </source>
</evidence>
<feature type="transmembrane region" description="Helical" evidence="2">
    <location>
        <begin position="127"/>
        <end position="146"/>
    </location>
</feature>
<dbReference type="AlphaFoldDB" id="A0A1Y2LL04"/>
<evidence type="ECO:0000313" key="4">
    <source>
        <dbReference type="Proteomes" id="UP000193240"/>
    </source>
</evidence>
<feature type="transmembrane region" description="Helical" evidence="2">
    <location>
        <begin position="152"/>
        <end position="171"/>
    </location>
</feature>
<dbReference type="STRING" id="105696.A0A1Y2LL04"/>
<evidence type="ECO:0000256" key="2">
    <source>
        <dbReference type="SAM" id="Phobius"/>
    </source>
</evidence>
<keyword evidence="4" id="KW-1185">Reference proteome</keyword>
<accession>A0A1Y2LL04</accession>
<dbReference type="OMA" id="MHWDTSC"/>
<evidence type="ECO:0000256" key="1">
    <source>
        <dbReference type="SAM" id="MobiDB-lite"/>
    </source>
</evidence>
<feature type="region of interest" description="Disordered" evidence="1">
    <location>
        <begin position="181"/>
        <end position="216"/>
    </location>
</feature>
<dbReference type="EMBL" id="KZ107856">
    <property type="protein sequence ID" value="OSS44606.1"/>
    <property type="molecule type" value="Genomic_DNA"/>
</dbReference>
<protein>
    <submittedName>
        <fullName evidence="3">Uncharacterized protein</fullName>
    </submittedName>
</protein>
<keyword evidence="2" id="KW-0812">Transmembrane</keyword>
<name>A0A1Y2LL04_EPING</name>
<sequence>MHWLQTEEDGTYNLQALQLDIVGFLAILGEGSVLANAQVSTLSKWIFLPRLLPAPQALMRPTRPSDLEPARGDVSGVWSGNDRDHVNHIGHIICDANNLPRHSVRVVTVERTNDNAIKSKPYGPLTYVVWLGFSLSAMLLGLSIHLRDGMSIIAVVLLSLLSSLIGLGNYWELKLPKRKNNEDNAMKGDGTNGRKWTFRSSNSSSSKKPVIKDEKRNTSCKLDTVERGIAPKEEEDHVPKGDVVIRYPKGNFLIVRCHENVARELYFAPEEISYLIEDAWIYRLLSLVGTMMLMGGVICLANARIESQIAWAGSYMLLGAAYWIVAALPQKVHWDTSCYKVTSEALSDAQMHRKGHFLSKMKQAYPYSPSGSFTEALWKAIVASKDATWVRRKDHCPNTRVWDQWLQAAKACSREYMNPMDEEDFKNSDKEFDKGITTWQIPKWDSGEALQYLLKEEKKSKSKTRNGLDAQAQATDAQVQATYEENHAQHIMK</sequence>
<organism evidence="3 4">
    <name type="scientific">Epicoccum nigrum</name>
    <name type="common">Soil fungus</name>
    <name type="synonym">Epicoccum purpurascens</name>
    <dbReference type="NCBI Taxonomy" id="105696"/>
    <lineage>
        <taxon>Eukaryota</taxon>
        <taxon>Fungi</taxon>
        <taxon>Dikarya</taxon>
        <taxon>Ascomycota</taxon>
        <taxon>Pezizomycotina</taxon>
        <taxon>Dothideomycetes</taxon>
        <taxon>Pleosporomycetidae</taxon>
        <taxon>Pleosporales</taxon>
        <taxon>Pleosporineae</taxon>
        <taxon>Didymellaceae</taxon>
        <taxon>Epicoccum</taxon>
    </lineage>
</organism>